<gene>
    <name evidence="3" type="ORF">CM83_102319</name>
</gene>
<keyword evidence="2" id="KW-0472">Membrane</keyword>
<protein>
    <submittedName>
        <fullName evidence="3">Uncharacterized protein</fullName>
    </submittedName>
</protein>
<reference evidence="3" key="1">
    <citation type="journal article" date="2014" name="PLoS ONE">
        <title>Transcriptome-Based Identification of ABC Transporters in the Western Tarnished Plant Bug Lygus hesperus.</title>
        <authorList>
            <person name="Hull J.J."/>
            <person name="Chaney K."/>
            <person name="Geib S.M."/>
            <person name="Fabrick J.A."/>
            <person name="Brent C.S."/>
            <person name="Walsh D."/>
            <person name="Lavine L.C."/>
        </authorList>
    </citation>
    <scope>NUCLEOTIDE SEQUENCE</scope>
</reference>
<evidence type="ECO:0000256" key="2">
    <source>
        <dbReference type="SAM" id="Phobius"/>
    </source>
</evidence>
<dbReference type="AlphaFoldDB" id="A0A0A9X9W5"/>
<sequence length="250" mass="28481">LDWPNIIKFLALLSLGLSVIWHALRVQLKYAVIQKLIITPTNQYSDLHSIYNYELVDSLCLLLVFILYLIDLTLVVPRFLGSEWLNNMCISTIRIGVLFWILEQYAVAMLREAARSYPSTYAHLLIVIQTRQIPSTILTTEKSHEKTVVYMSVIIVTIMNRALTALIICMGLYSEGRLDSPYSGYKALMKTKTPPIPSSRKTKPTWAQILSITSPFRKSSNRKEENSSENPPAPVAHRSTKLGKKHRLFS</sequence>
<reference evidence="3" key="2">
    <citation type="submission" date="2014-07" db="EMBL/GenBank/DDBJ databases">
        <authorList>
            <person name="Hull J."/>
        </authorList>
    </citation>
    <scope>NUCLEOTIDE SEQUENCE</scope>
</reference>
<feature type="region of interest" description="Disordered" evidence="1">
    <location>
        <begin position="212"/>
        <end position="250"/>
    </location>
</feature>
<feature type="compositionally biased region" description="Basic residues" evidence="1">
    <location>
        <begin position="238"/>
        <end position="250"/>
    </location>
</feature>
<evidence type="ECO:0000256" key="1">
    <source>
        <dbReference type="SAM" id="MobiDB-lite"/>
    </source>
</evidence>
<organism evidence="3">
    <name type="scientific">Lygus hesperus</name>
    <name type="common">Western plant bug</name>
    <dbReference type="NCBI Taxonomy" id="30085"/>
    <lineage>
        <taxon>Eukaryota</taxon>
        <taxon>Metazoa</taxon>
        <taxon>Ecdysozoa</taxon>
        <taxon>Arthropoda</taxon>
        <taxon>Hexapoda</taxon>
        <taxon>Insecta</taxon>
        <taxon>Pterygota</taxon>
        <taxon>Neoptera</taxon>
        <taxon>Paraneoptera</taxon>
        <taxon>Hemiptera</taxon>
        <taxon>Heteroptera</taxon>
        <taxon>Panheteroptera</taxon>
        <taxon>Cimicomorpha</taxon>
        <taxon>Miridae</taxon>
        <taxon>Mirini</taxon>
        <taxon>Lygus</taxon>
    </lineage>
</organism>
<dbReference type="EMBL" id="GBHO01026097">
    <property type="protein sequence ID" value="JAG17507.1"/>
    <property type="molecule type" value="Transcribed_RNA"/>
</dbReference>
<keyword evidence="2" id="KW-1133">Transmembrane helix</keyword>
<feature type="transmembrane region" description="Helical" evidence="2">
    <location>
        <begin position="148"/>
        <end position="173"/>
    </location>
</feature>
<feature type="non-terminal residue" evidence="3">
    <location>
        <position position="1"/>
    </location>
</feature>
<proteinExistence type="predicted"/>
<name>A0A0A9X9W5_LYGHE</name>
<accession>A0A0A9X9W5</accession>
<evidence type="ECO:0000313" key="3">
    <source>
        <dbReference type="EMBL" id="JAG17507.1"/>
    </source>
</evidence>
<keyword evidence="2" id="KW-0812">Transmembrane</keyword>
<feature type="transmembrane region" description="Helical" evidence="2">
    <location>
        <begin position="6"/>
        <end position="24"/>
    </location>
</feature>
<feature type="transmembrane region" description="Helical" evidence="2">
    <location>
        <begin position="59"/>
        <end position="78"/>
    </location>
</feature>